<dbReference type="Proteomes" id="UP001299068">
    <property type="component" value="Unassembled WGS sequence"/>
</dbReference>
<gene>
    <name evidence="1" type="ORF">K5V21_18700</name>
</gene>
<sequence>MLKTNYKRRFYKAVEVLENCSDVNIKNKQGVVMEFGMAIDDNAFIMYHLEEGIINFYHNDDVILSFGDDSPLISMFEGLIFCINEE</sequence>
<proteinExistence type="predicted"/>
<evidence type="ECO:0000313" key="1">
    <source>
        <dbReference type="EMBL" id="MBY0757447.1"/>
    </source>
</evidence>
<evidence type="ECO:0000313" key="2">
    <source>
        <dbReference type="Proteomes" id="UP001299068"/>
    </source>
</evidence>
<organism evidence="1 2">
    <name type="scientific">Clostridium sardiniense</name>
    <name type="common">Clostridium absonum</name>
    <dbReference type="NCBI Taxonomy" id="29369"/>
    <lineage>
        <taxon>Bacteria</taxon>
        <taxon>Bacillati</taxon>
        <taxon>Bacillota</taxon>
        <taxon>Clostridia</taxon>
        <taxon>Eubacteriales</taxon>
        <taxon>Clostridiaceae</taxon>
        <taxon>Clostridium</taxon>
    </lineage>
</organism>
<keyword evidence="2" id="KW-1185">Reference proteome</keyword>
<comment type="caution">
    <text evidence="1">The sequence shown here is derived from an EMBL/GenBank/DDBJ whole genome shotgun (WGS) entry which is preliminary data.</text>
</comment>
<reference evidence="1 2" key="1">
    <citation type="journal article" date="2021" name="Cell Host Microbe">
        <title>in vivo commensal control of Clostridioides difficile virulence.</title>
        <authorList>
            <person name="Girinathan B.P."/>
            <person name="Dibenedetto N."/>
            <person name="Worley J.N."/>
            <person name="Peltier J."/>
            <person name="Arrieta-Ortiz M.L."/>
            <person name="Rupa Christinal Immanuel S."/>
            <person name="Lavin R."/>
            <person name="Delaney M.L."/>
            <person name="Cummins C."/>
            <person name="Hoffmann M."/>
            <person name="Luo Y."/>
            <person name="Gonzalez-Escalona N."/>
            <person name="Allard M."/>
            <person name="Onderdonk A.B."/>
            <person name="Gerber G.K."/>
            <person name="Sonenshein A.L."/>
            <person name="Baliga N."/>
            <person name="Dupuy B."/>
            <person name="Bry L."/>
        </authorList>
    </citation>
    <scope>NUCLEOTIDE SEQUENCE [LARGE SCALE GENOMIC DNA]</scope>
    <source>
        <strain evidence="1 2">DSM 599</strain>
    </source>
</reference>
<dbReference type="RefSeq" id="WP_221862602.1">
    <property type="nucleotide sequence ID" value="NZ_JAIKTU010000028.1"/>
</dbReference>
<name>A0ABS7L3J1_CLOSR</name>
<protein>
    <submittedName>
        <fullName evidence="1">Uncharacterized protein</fullName>
    </submittedName>
</protein>
<accession>A0ABS7L3J1</accession>
<dbReference type="EMBL" id="JAIKTU010000028">
    <property type="protein sequence ID" value="MBY0757447.1"/>
    <property type="molecule type" value="Genomic_DNA"/>
</dbReference>